<evidence type="ECO:0000313" key="1">
    <source>
        <dbReference type="EMBL" id="TPW78082.1"/>
    </source>
</evidence>
<gene>
    <name evidence="1" type="ORF">FJ657_05500</name>
</gene>
<keyword evidence="2" id="KW-1185">Reference proteome</keyword>
<evidence type="ECO:0000313" key="2">
    <source>
        <dbReference type="Proteomes" id="UP000316252"/>
    </source>
</evidence>
<organism evidence="1 2">
    <name type="scientific">Schumannella soli</name>
    <dbReference type="NCBI Taxonomy" id="2590779"/>
    <lineage>
        <taxon>Bacteria</taxon>
        <taxon>Bacillati</taxon>
        <taxon>Actinomycetota</taxon>
        <taxon>Actinomycetes</taxon>
        <taxon>Micrococcales</taxon>
        <taxon>Microbacteriaceae</taxon>
        <taxon>Schumannella</taxon>
    </lineage>
</organism>
<protein>
    <submittedName>
        <fullName evidence="1">Uncharacterized protein</fullName>
    </submittedName>
</protein>
<sequence length="113" mass="12354">MPHRSKDELESWLKEFSALDYLLADQFRILEQDADDGSGLVSIFLGDADTSTYIQPSEDGGRWIVTFEPREDPVELDAPGVSRLAMELITISALCAFLQSKSAAATATQLATS</sequence>
<dbReference type="AlphaFoldDB" id="A0A506Y7L3"/>
<name>A0A506Y7L3_9MICO</name>
<comment type="caution">
    <text evidence="1">The sequence shown here is derived from an EMBL/GenBank/DDBJ whole genome shotgun (WGS) entry which is preliminary data.</text>
</comment>
<accession>A0A506Y7L3</accession>
<dbReference type="Proteomes" id="UP000316252">
    <property type="component" value="Unassembled WGS sequence"/>
</dbReference>
<dbReference type="EMBL" id="VHQG01000001">
    <property type="protein sequence ID" value="TPW78082.1"/>
    <property type="molecule type" value="Genomic_DNA"/>
</dbReference>
<dbReference type="OrthoDB" id="5023161at2"/>
<proteinExistence type="predicted"/>
<dbReference type="RefSeq" id="WP_141162606.1">
    <property type="nucleotide sequence ID" value="NZ_VHQG01000001.1"/>
</dbReference>
<reference evidence="1 2" key="1">
    <citation type="submission" date="2019-06" db="EMBL/GenBank/DDBJ databases">
        <authorList>
            <person name="Li F."/>
        </authorList>
    </citation>
    <scope>NUCLEOTIDE SEQUENCE [LARGE SCALE GENOMIC DNA]</scope>
    <source>
        <strain evidence="1 2">10F1D-1</strain>
    </source>
</reference>